<feature type="domain" description="FAD-binding" evidence="1">
    <location>
        <begin position="7"/>
        <end position="372"/>
    </location>
</feature>
<dbReference type="InterPro" id="IPR036188">
    <property type="entry name" value="FAD/NAD-bd_sf"/>
</dbReference>
<dbReference type="Gene3D" id="3.50.50.60">
    <property type="entry name" value="FAD/NAD(P)-binding domain"/>
    <property type="match status" value="1"/>
</dbReference>
<dbReference type="AlphaFoldDB" id="A0AAI8XMS5"/>
<dbReference type="PANTHER" id="PTHR43422">
    <property type="entry name" value="THIAMINE THIAZOLE SYNTHASE"/>
    <property type="match status" value="1"/>
</dbReference>
<reference evidence="2" key="1">
    <citation type="submission" date="2023-03" db="EMBL/GenBank/DDBJ databases">
        <title>Draft genome sequence of a Mycolicibacterium mageritense strain H4_3_1 isolated from a hybrid biological-inorganic system reactor.</title>
        <authorList>
            <person name="Feng X."/>
            <person name="Kazama D."/>
            <person name="Sato K."/>
            <person name="Kobayashi H."/>
        </authorList>
    </citation>
    <scope>NUCLEOTIDE SEQUENCE</scope>
    <source>
        <strain evidence="2">H4_3_1</strain>
    </source>
</reference>
<evidence type="ECO:0000313" key="3">
    <source>
        <dbReference type="Proteomes" id="UP001241092"/>
    </source>
</evidence>
<dbReference type="GO" id="GO:0071949">
    <property type="term" value="F:FAD binding"/>
    <property type="evidence" value="ECO:0007669"/>
    <property type="project" value="InterPro"/>
</dbReference>
<proteinExistence type="predicted"/>
<dbReference type="Proteomes" id="UP001241092">
    <property type="component" value="Chromosome"/>
</dbReference>
<sequence length="462" mass="50578">MRGEHAIVLGASMSGLLAARVLADFYRTVTIVERDELPSDPANRRGVPQGRMIHALSARGSQILDELFPGFLDELTADGVASWNDGDFSKMCISVGGHFLVRSGKSARHEPMTMQFPSRPLLEHHVRERVRRISNVSVQDGRDVLGLTATPRRDRVTGVRVARHATGEVATLSADVIVDATGRGSRTPVFLDELGYARPVEDDLVVRLVYAGQLLRLPVGAVDEHFVAVMPVAGRPRMLGLVGYENGMWMFAVGAMAGLEPPTEFPEMLEFVTDFAPAHVLAALRTAEPVGEVQHHRVPSNRWRRYDAMRSMPDGLLVCGDAVCSFNPIYGQGMTIAAAEALELRDCLRRGTHGLSRRFHRASAKKVRVAWQTAAGSDLALPEVVGPRPLSMRISNAYLDKVIIAAETDPDVAQQFLRVIGMIDSPVNLLRPRFLTRVAQCNRRSAQVGRRHPPVMAGSGQA</sequence>
<evidence type="ECO:0000259" key="1">
    <source>
        <dbReference type="Pfam" id="PF01494"/>
    </source>
</evidence>
<dbReference type="Pfam" id="PF01494">
    <property type="entry name" value="FAD_binding_3"/>
    <property type="match status" value="1"/>
</dbReference>
<evidence type="ECO:0000313" key="2">
    <source>
        <dbReference type="EMBL" id="BDY28048.1"/>
    </source>
</evidence>
<dbReference type="InterPro" id="IPR002938">
    <property type="entry name" value="FAD-bd"/>
</dbReference>
<accession>A0AAI8XMS5</accession>
<organism evidence="2 3">
    <name type="scientific">Mycolicibacterium mageritense</name>
    <name type="common">Mycobacterium mageritense</name>
    <dbReference type="NCBI Taxonomy" id="53462"/>
    <lineage>
        <taxon>Bacteria</taxon>
        <taxon>Bacillati</taxon>
        <taxon>Actinomycetota</taxon>
        <taxon>Actinomycetes</taxon>
        <taxon>Mycobacteriales</taxon>
        <taxon>Mycobacteriaceae</taxon>
        <taxon>Mycolicibacterium</taxon>
    </lineage>
</organism>
<name>A0AAI8XMS5_MYCME</name>
<protein>
    <recommendedName>
        <fullName evidence="1">FAD-binding domain-containing protein</fullName>
    </recommendedName>
</protein>
<dbReference type="PANTHER" id="PTHR43422:SF3">
    <property type="entry name" value="THIAMINE THIAZOLE SYNTHASE"/>
    <property type="match status" value="1"/>
</dbReference>
<dbReference type="SUPFAM" id="SSF51905">
    <property type="entry name" value="FAD/NAD(P)-binding domain"/>
    <property type="match status" value="1"/>
</dbReference>
<dbReference type="EMBL" id="AP027452">
    <property type="protein sequence ID" value="BDY28048.1"/>
    <property type="molecule type" value="Genomic_DNA"/>
</dbReference>
<gene>
    <name evidence="2" type="ORF">hbim_01978</name>
</gene>